<protein>
    <submittedName>
        <fullName evidence="2">Uncharacterized protein</fullName>
    </submittedName>
</protein>
<evidence type="ECO:0000256" key="1">
    <source>
        <dbReference type="SAM" id="MobiDB-lite"/>
    </source>
</evidence>
<comment type="caution">
    <text evidence="2">The sequence shown here is derived from an EMBL/GenBank/DDBJ whole genome shotgun (WGS) entry which is preliminary data.</text>
</comment>
<evidence type="ECO:0000313" key="3">
    <source>
        <dbReference type="Proteomes" id="UP001359559"/>
    </source>
</evidence>
<feature type="compositionally biased region" description="Polar residues" evidence="1">
    <location>
        <begin position="373"/>
        <end position="385"/>
    </location>
</feature>
<feature type="region of interest" description="Disordered" evidence="1">
    <location>
        <begin position="299"/>
        <end position="403"/>
    </location>
</feature>
<dbReference type="PANTHER" id="PTHR34468:SF2">
    <property type="entry name" value="MICROTUBULE-ASSOCIATED FUTSCH-LIKE PROTEIN"/>
    <property type="match status" value="1"/>
</dbReference>
<accession>A0AAN9I4L0</accession>
<feature type="region of interest" description="Disordered" evidence="1">
    <location>
        <begin position="1"/>
        <end position="57"/>
    </location>
</feature>
<feature type="region of interest" description="Disordered" evidence="1">
    <location>
        <begin position="70"/>
        <end position="130"/>
    </location>
</feature>
<name>A0AAN9I4L0_CLITE</name>
<dbReference type="AlphaFoldDB" id="A0AAN9I4L0"/>
<feature type="compositionally biased region" description="Polar residues" evidence="1">
    <location>
        <begin position="322"/>
        <end position="332"/>
    </location>
</feature>
<keyword evidence="3" id="KW-1185">Reference proteome</keyword>
<dbReference type="PANTHER" id="PTHR34468">
    <property type="entry name" value="MICROTUBULE-ASSOCIATED FUTSCH-LIKE PROTEIN"/>
    <property type="match status" value="1"/>
</dbReference>
<dbReference type="EMBL" id="JAYKXN010000008">
    <property type="protein sequence ID" value="KAK7265777.1"/>
    <property type="molecule type" value="Genomic_DNA"/>
</dbReference>
<evidence type="ECO:0000313" key="2">
    <source>
        <dbReference type="EMBL" id="KAK7265777.1"/>
    </source>
</evidence>
<dbReference type="Proteomes" id="UP001359559">
    <property type="component" value="Unassembled WGS sequence"/>
</dbReference>
<reference evidence="2 3" key="1">
    <citation type="submission" date="2024-01" db="EMBL/GenBank/DDBJ databases">
        <title>The genomes of 5 underutilized Papilionoideae crops provide insights into root nodulation and disease resistance.</title>
        <authorList>
            <person name="Yuan L."/>
        </authorList>
    </citation>
    <scope>NUCLEOTIDE SEQUENCE [LARGE SCALE GENOMIC DNA]</scope>
    <source>
        <strain evidence="2">LY-2023</strain>
        <tissue evidence="2">Leaf</tissue>
    </source>
</reference>
<feature type="compositionally biased region" description="Basic and acidic residues" evidence="1">
    <location>
        <begin position="340"/>
        <end position="355"/>
    </location>
</feature>
<sequence>MEEEPIKEQPPSAGNSNSARPVLPKYALRSFSKFKDNKPDAPDRSFSSLSKRGMRTPSVCRSVGVLDFSGKEKSASAKPPRRLSIPAKASATPKQKPVGNITPISETRRMRSGDGQGPLSRSQTPVSDISRTSSRMKFNLLSSCSYWLNQIKLSEAAAKHSVSLGFFKLALEARCEPFQKMQNELKSYVNRHQLAELGEPVKELLESYNIGENVEQSQVSESSNIAENIEQSQVSESSNIVENIEQNQVSESISQMPEEGTRSSDDEVHCCSSSAIDTANLKPKCLNNDSTQLTPVITIESTKKETSQKSNTGAGLRESLRKNSTNSRSASDSGKLRSVKKSEKPTKQQTAEKEKGKVKKQGKKSDVIKVPISPTQTEYNVQGNKENVDVETPDVMSLTEEVA</sequence>
<feature type="region of interest" description="Disordered" evidence="1">
    <location>
        <begin position="248"/>
        <end position="269"/>
    </location>
</feature>
<organism evidence="2 3">
    <name type="scientific">Clitoria ternatea</name>
    <name type="common">Butterfly pea</name>
    <dbReference type="NCBI Taxonomy" id="43366"/>
    <lineage>
        <taxon>Eukaryota</taxon>
        <taxon>Viridiplantae</taxon>
        <taxon>Streptophyta</taxon>
        <taxon>Embryophyta</taxon>
        <taxon>Tracheophyta</taxon>
        <taxon>Spermatophyta</taxon>
        <taxon>Magnoliopsida</taxon>
        <taxon>eudicotyledons</taxon>
        <taxon>Gunneridae</taxon>
        <taxon>Pentapetalae</taxon>
        <taxon>rosids</taxon>
        <taxon>fabids</taxon>
        <taxon>Fabales</taxon>
        <taxon>Fabaceae</taxon>
        <taxon>Papilionoideae</taxon>
        <taxon>50 kb inversion clade</taxon>
        <taxon>NPAAA clade</taxon>
        <taxon>indigoferoid/millettioid clade</taxon>
        <taxon>Phaseoleae</taxon>
        <taxon>Clitoria</taxon>
    </lineage>
</organism>
<gene>
    <name evidence="2" type="ORF">RJT34_33400</name>
</gene>
<proteinExistence type="predicted"/>
<feature type="compositionally biased region" description="Polar residues" evidence="1">
    <location>
        <begin position="119"/>
        <end position="130"/>
    </location>
</feature>
<feature type="compositionally biased region" description="Basic and acidic residues" evidence="1">
    <location>
        <begin position="33"/>
        <end position="43"/>
    </location>
</feature>
<feature type="compositionally biased region" description="Basic and acidic residues" evidence="1">
    <location>
        <begin position="259"/>
        <end position="269"/>
    </location>
</feature>